<dbReference type="Proteomes" id="UP000541610">
    <property type="component" value="Unassembled WGS sequence"/>
</dbReference>
<organism evidence="1 2">
    <name type="scientific">Perkinsus olseni</name>
    <name type="common">Perkinsus atlanticus</name>
    <dbReference type="NCBI Taxonomy" id="32597"/>
    <lineage>
        <taxon>Eukaryota</taxon>
        <taxon>Sar</taxon>
        <taxon>Alveolata</taxon>
        <taxon>Perkinsozoa</taxon>
        <taxon>Perkinsea</taxon>
        <taxon>Perkinsida</taxon>
        <taxon>Perkinsidae</taxon>
        <taxon>Perkinsus</taxon>
    </lineage>
</organism>
<name>A0A7J6P591_PEROL</name>
<comment type="caution">
    <text evidence="1">The sequence shown here is derived from an EMBL/GenBank/DDBJ whole genome shotgun (WGS) entry which is preliminary data.</text>
</comment>
<evidence type="ECO:0000313" key="2">
    <source>
        <dbReference type="Proteomes" id="UP000541610"/>
    </source>
</evidence>
<evidence type="ECO:0000313" key="1">
    <source>
        <dbReference type="EMBL" id="KAF4690936.1"/>
    </source>
</evidence>
<dbReference type="AlphaFoldDB" id="A0A7J6P591"/>
<sequence>MSPATPEWHNMVEIPLGLPGLSTAEHLRVVNHEELKAKLGVDPISLADRASYSHIYCPYCSTCNPSTSQASQGTASPRTALLSGPCGRLATTDDGSDLGQRLRELGQLPNLPWGGSPSQANSLILDTKMV</sequence>
<protein>
    <submittedName>
        <fullName evidence="1">Uncharacterized protein</fullName>
    </submittedName>
</protein>
<proteinExistence type="predicted"/>
<accession>A0A7J6P591</accession>
<reference evidence="1 2" key="1">
    <citation type="submission" date="2020-04" db="EMBL/GenBank/DDBJ databases">
        <title>Perkinsus olseni comparative genomics.</title>
        <authorList>
            <person name="Bogema D.R."/>
        </authorList>
    </citation>
    <scope>NUCLEOTIDE SEQUENCE [LARGE SCALE GENOMIC DNA]</scope>
    <source>
        <strain evidence="1">00978-12</strain>
    </source>
</reference>
<dbReference type="EMBL" id="JABANP010000089">
    <property type="protein sequence ID" value="KAF4690936.1"/>
    <property type="molecule type" value="Genomic_DNA"/>
</dbReference>
<gene>
    <name evidence="1" type="ORF">FOZ60_016539</name>
</gene>